<dbReference type="Pfam" id="PF00248">
    <property type="entry name" value="Aldo_ket_red"/>
    <property type="match status" value="1"/>
</dbReference>
<dbReference type="InterPro" id="IPR023210">
    <property type="entry name" value="NADP_OxRdtase_dom"/>
</dbReference>
<evidence type="ECO:0000313" key="4">
    <source>
        <dbReference type="Proteomes" id="UP000244013"/>
    </source>
</evidence>
<dbReference type="SUPFAM" id="SSF51430">
    <property type="entry name" value="NAD(P)-linked oxidoreductase"/>
    <property type="match status" value="1"/>
</dbReference>
<dbReference type="InterPro" id="IPR050791">
    <property type="entry name" value="Aldo-Keto_reductase"/>
</dbReference>
<keyword evidence="1" id="KW-0560">Oxidoreductase</keyword>
<dbReference type="GO" id="GO:0016491">
    <property type="term" value="F:oxidoreductase activity"/>
    <property type="evidence" value="ECO:0007669"/>
    <property type="project" value="UniProtKB-KW"/>
</dbReference>
<comment type="caution">
    <text evidence="3">The sequence shown here is derived from an EMBL/GenBank/DDBJ whole genome shotgun (WGS) entry which is preliminary data.</text>
</comment>
<accession>A0A2T5U744</accession>
<gene>
    <name evidence="3" type="ORF">C8J25_10344</name>
</gene>
<dbReference type="EMBL" id="QAYE01000003">
    <property type="protein sequence ID" value="PTW47329.1"/>
    <property type="molecule type" value="Genomic_DNA"/>
</dbReference>
<dbReference type="Gene3D" id="3.20.20.100">
    <property type="entry name" value="NADP-dependent oxidoreductase domain"/>
    <property type="match status" value="1"/>
</dbReference>
<reference evidence="3 4" key="1">
    <citation type="submission" date="2018-04" db="EMBL/GenBank/DDBJ databases">
        <title>Genomic Encyclopedia of Type Strains, Phase III (KMG-III): the genomes of soil and plant-associated and newly described type strains.</title>
        <authorList>
            <person name="Whitman W."/>
        </authorList>
    </citation>
    <scope>NUCLEOTIDE SEQUENCE [LARGE SCALE GENOMIC DNA]</scope>
    <source>
        <strain evidence="3 4">MA-olki</strain>
    </source>
</reference>
<dbReference type="Proteomes" id="UP000244013">
    <property type="component" value="Unassembled WGS sequence"/>
</dbReference>
<feature type="domain" description="NADP-dependent oxidoreductase" evidence="2">
    <location>
        <begin position="7"/>
        <end position="61"/>
    </location>
</feature>
<proteinExistence type="predicted"/>
<name>A0A2T5U744_9SPHN</name>
<evidence type="ECO:0000259" key="2">
    <source>
        <dbReference type="Pfam" id="PF00248"/>
    </source>
</evidence>
<evidence type="ECO:0000256" key="1">
    <source>
        <dbReference type="ARBA" id="ARBA00023002"/>
    </source>
</evidence>
<dbReference type="OrthoDB" id="9768851at2"/>
<dbReference type="PANTHER" id="PTHR43625">
    <property type="entry name" value="AFLATOXIN B1 ALDEHYDE REDUCTASE"/>
    <property type="match status" value="1"/>
</dbReference>
<protein>
    <submittedName>
        <fullName evidence="3">Aldo/keto reductase family protein</fullName>
    </submittedName>
</protein>
<dbReference type="AlphaFoldDB" id="A0A2T5U744"/>
<dbReference type="PANTHER" id="PTHR43625:SF77">
    <property type="entry name" value="ALDO-KETO REDUCTASE"/>
    <property type="match status" value="1"/>
</dbReference>
<sequence>MRLNFGHGHALDNRDAIALIRQTVERGERFFDTAEIYGFRTNEEIVGEALTPFRGDVVIATIFGFDR</sequence>
<evidence type="ECO:0000313" key="3">
    <source>
        <dbReference type="EMBL" id="PTW47329.1"/>
    </source>
</evidence>
<dbReference type="InterPro" id="IPR036812">
    <property type="entry name" value="NAD(P)_OxRdtase_dom_sf"/>
</dbReference>
<organism evidence="3 4">
    <name type="scientific">Sphingomonas faeni</name>
    <dbReference type="NCBI Taxonomy" id="185950"/>
    <lineage>
        <taxon>Bacteria</taxon>
        <taxon>Pseudomonadati</taxon>
        <taxon>Pseudomonadota</taxon>
        <taxon>Alphaproteobacteria</taxon>
        <taxon>Sphingomonadales</taxon>
        <taxon>Sphingomonadaceae</taxon>
        <taxon>Sphingomonas</taxon>
    </lineage>
</organism>
<dbReference type="GO" id="GO:0005737">
    <property type="term" value="C:cytoplasm"/>
    <property type="evidence" value="ECO:0007669"/>
    <property type="project" value="TreeGrafter"/>
</dbReference>